<dbReference type="PANTHER" id="PTHR37017">
    <property type="entry name" value="AB HYDROLASE-1 DOMAIN-CONTAINING PROTEIN-RELATED"/>
    <property type="match status" value="1"/>
</dbReference>
<gene>
    <name evidence="2" type="ORF">CKO40_23435</name>
</gene>
<dbReference type="SUPFAM" id="SSF53474">
    <property type="entry name" value="alpha/beta-Hydrolases"/>
    <property type="match status" value="1"/>
</dbReference>
<name>A0AAJ0U8P6_9GAMM</name>
<evidence type="ECO:0000313" key="2">
    <source>
        <dbReference type="EMBL" id="MBK1707401.1"/>
    </source>
</evidence>
<proteinExistence type="predicted"/>
<dbReference type="PANTHER" id="PTHR37017:SF11">
    <property type="entry name" value="ESTERASE_LIPASE_THIOESTERASE DOMAIN-CONTAINING PROTEIN"/>
    <property type="match status" value="1"/>
</dbReference>
<dbReference type="InterPro" id="IPR000073">
    <property type="entry name" value="AB_hydrolase_1"/>
</dbReference>
<dbReference type="InterPro" id="IPR052897">
    <property type="entry name" value="Sec-Metab_Biosynth_Hydrolase"/>
</dbReference>
<protein>
    <recommendedName>
        <fullName evidence="1">AB hydrolase-1 domain-containing protein</fullName>
    </recommendedName>
</protein>
<organism evidence="2 3">
    <name type="scientific">Halochromatium glycolicum</name>
    <dbReference type="NCBI Taxonomy" id="85075"/>
    <lineage>
        <taxon>Bacteria</taxon>
        <taxon>Pseudomonadati</taxon>
        <taxon>Pseudomonadota</taxon>
        <taxon>Gammaproteobacteria</taxon>
        <taxon>Chromatiales</taxon>
        <taxon>Chromatiaceae</taxon>
        <taxon>Halochromatium</taxon>
    </lineage>
</organism>
<feature type="domain" description="AB hydrolase-1" evidence="1">
    <location>
        <begin position="4"/>
        <end position="219"/>
    </location>
</feature>
<reference evidence="2" key="2">
    <citation type="journal article" date="2020" name="Microorganisms">
        <title>Osmotic Adaptation and Compatible Solute Biosynthesis of Phototrophic Bacteria as Revealed from Genome Analyses.</title>
        <authorList>
            <person name="Imhoff J.F."/>
            <person name="Rahn T."/>
            <person name="Kunzel S."/>
            <person name="Keller A."/>
            <person name="Neulinger S.C."/>
        </authorList>
    </citation>
    <scope>NUCLEOTIDE SEQUENCE</scope>
    <source>
        <strain evidence="2">DSM 11080</strain>
    </source>
</reference>
<dbReference type="Proteomes" id="UP001296776">
    <property type="component" value="Unassembled WGS sequence"/>
</dbReference>
<accession>A0AAJ0U8P6</accession>
<reference evidence="2" key="1">
    <citation type="submission" date="2017-08" db="EMBL/GenBank/DDBJ databases">
        <authorList>
            <person name="Imhoff J.F."/>
            <person name="Rahn T."/>
            <person name="Kuenzel S."/>
            <person name="Neulinger S.C."/>
        </authorList>
    </citation>
    <scope>NUCLEOTIDE SEQUENCE</scope>
    <source>
        <strain evidence="2">DSM 11080</strain>
    </source>
</reference>
<sequence length="234" mass="26106">MTYVLIPGAWAGRWIWDAVATKLRQFGHTVYQLTLPGLGRDEDPREIDLSTHVSAVIDFLESSDLKGVILVGHSYSGIIVGQVSTRMQQRVAHSIFIEAFLPVDGKSLLEVSGLDLAHEEGVIEENEGYWPAPTLEELKGQPHLSEELTRLLVSKQKHHPGKTVTDQATLARPLTMLRATFISEQGWLSSSPEADLIETLRNHGNWDFRTIEGGHWPMLTIPNELSTLLHEVCT</sequence>
<comment type="caution">
    <text evidence="2">The sequence shown here is derived from an EMBL/GenBank/DDBJ whole genome shotgun (WGS) entry which is preliminary data.</text>
</comment>
<evidence type="ECO:0000313" key="3">
    <source>
        <dbReference type="Proteomes" id="UP001296776"/>
    </source>
</evidence>
<dbReference type="AlphaFoldDB" id="A0AAJ0U8P6"/>
<dbReference type="EMBL" id="NRSJ01000096">
    <property type="protein sequence ID" value="MBK1707401.1"/>
    <property type="molecule type" value="Genomic_DNA"/>
</dbReference>
<dbReference type="Pfam" id="PF12697">
    <property type="entry name" value="Abhydrolase_6"/>
    <property type="match status" value="1"/>
</dbReference>
<evidence type="ECO:0000259" key="1">
    <source>
        <dbReference type="Pfam" id="PF12697"/>
    </source>
</evidence>
<dbReference type="RefSeq" id="WP_200348883.1">
    <property type="nucleotide sequence ID" value="NZ_NRSJ01000096.1"/>
</dbReference>
<dbReference type="InterPro" id="IPR029058">
    <property type="entry name" value="AB_hydrolase_fold"/>
</dbReference>
<dbReference type="Gene3D" id="3.40.50.1820">
    <property type="entry name" value="alpha/beta hydrolase"/>
    <property type="match status" value="1"/>
</dbReference>
<keyword evidence="3" id="KW-1185">Reference proteome</keyword>